<reference evidence="1 2" key="1">
    <citation type="submission" date="2020-07" db="EMBL/GenBank/DDBJ databases">
        <title>Sequencing the genomes of 1000 actinobacteria strains.</title>
        <authorList>
            <person name="Klenk H.-P."/>
        </authorList>
    </citation>
    <scope>NUCLEOTIDE SEQUENCE [LARGE SCALE GENOMIC DNA]</scope>
    <source>
        <strain evidence="1 2">DSM 40398</strain>
    </source>
</reference>
<evidence type="ECO:0000313" key="1">
    <source>
        <dbReference type="EMBL" id="NYD48402.1"/>
    </source>
</evidence>
<sequence length="100" mass="10527">MGELMGQFDELPRVRRGPLPSLYAALRRRAPQVATGRPDGGGGLLHVSYRGQEARVAWDDDLGQFAWHSGGSGQIGSDVEKAAELIAWALGARTGPAASG</sequence>
<organism evidence="1 2">
    <name type="scientific">Actinomadura luteofluorescens</name>
    <dbReference type="NCBI Taxonomy" id="46163"/>
    <lineage>
        <taxon>Bacteria</taxon>
        <taxon>Bacillati</taxon>
        <taxon>Actinomycetota</taxon>
        <taxon>Actinomycetes</taxon>
        <taxon>Streptosporangiales</taxon>
        <taxon>Thermomonosporaceae</taxon>
        <taxon>Actinomadura</taxon>
    </lineage>
</organism>
<accession>A0A7Y9EIQ6</accession>
<dbReference type="Proteomes" id="UP000529783">
    <property type="component" value="Unassembled WGS sequence"/>
</dbReference>
<dbReference type="RefSeq" id="WP_179845325.1">
    <property type="nucleotide sequence ID" value="NZ_JACCBA010000001.1"/>
</dbReference>
<dbReference type="EMBL" id="JACCBA010000001">
    <property type="protein sequence ID" value="NYD48402.1"/>
    <property type="molecule type" value="Genomic_DNA"/>
</dbReference>
<proteinExistence type="predicted"/>
<comment type="caution">
    <text evidence="1">The sequence shown here is derived from an EMBL/GenBank/DDBJ whole genome shotgun (WGS) entry which is preliminary data.</text>
</comment>
<gene>
    <name evidence="1" type="ORF">BJY14_004385</name>
</gene>
<protein>
    <submittedName>
        <fullName evidence="1">Uncharacterized protein</fullName>
    </submittedName>
</protein>
<dbReference type="AlphaFoldDB" id="A0A7Y9EIQ6"/>
<keyword evidence="2" id="KW-1185">Reference proteome</keyword>
<evidence type="ECO:0000313" key="2">
    <source>
        <dbReference type="Proteomes" id="UP000529783"/>
    </source>
</evidence>
<name>A0A7Y9EIQ6_9ACTN</name>